<accession>A0AAJ0HHE8</accession>
<protein>
    <submittedName>
        <fullName evidence="2">Uncharacterized protein</fullName>
    </submittedName>
</protein>
<name>A0AAJ0HHE8_9PEZI</name>
<dbReference type="Proteomes" id="UP001275084">
    <property type="component" value="Unassembled WGS sequence"/>
</dbReference>
<keyword evidence="1" id="KW-0732">Signal</keyword>
<feature type="chain" id="PRO_5042552280" evidence="1">
    <location>
        <begin position="27"/>
        <end position="119"/>
    </location>
</feature>
<reference evidence="2" key="2">
    <citation type="submission" date="2023-06" db="EMBL/GenBank/DDBJ databases">
        <authorList>
            <consortium name="Lawrence Berkeley National Laboratory"/>
            <person name="Haridas S."/>
            <person name="Hensen N."/>
            <person name="Bonometti L."/>
            <person name="Westerberg I."/>
            <person name="Brannstrom I.O."/>
            <person name="Guillou S."/>
            <person name="Cros-Aarteil S."/>
            <person name="Calhoun S."/>
            <person name="Kuo A."/>
            <person name="Mondo S."/>
            <person name="Pangilinan J."/>
            <person name="Riley R."/>
            <person name="Labutti K."/>
            <person name="Andreopoulos B."/>
            <person name="Lipzen A."/>
            <person name="Chen C."/>
            <person name="Yanf M."/>
            <person name="Daum C."/>
            <person name="Ng V."/>
            <person name="Clum A."/>
            <person name="Steindorff A."/>
            <person name="Ohm R."/>
            <person name="Martin F."/>
            <person name="Silar P."/>
            <person name="Natvig D."/>
            <person name="Lalanne C."/>
            <person name="Gautier V."/>
            <person name="Ament-Velasquez S.L."/>
            <person name="Kruys A."/>
            <person name="Hutchinson M.I."/>
            <person name="Powell A.J."/>
            <person name="Barry K."/>
            <person name="Miller A.N."/>
            <person name="Grigoriev I.V."/>
            <person name="Debuchy R."/>
            <person name="Gladieux P."/>
            <person name="Thoren M.H."/>
            <person name="Johannesson H."/>
        </authorList>
    </citation>
    <scope>NUCLEOTIDE SEQUENCE</scope>
    <source>
        <strain evidence="2">CBS 955.72</strain>
    </source>
</reference>
<dbReference type="EMBL" id="JAUIQD010000004">
    <property type="protein sequence ID" value="KAK3352485.1"/>
    <property type="molecule type" value="Genomic_DNA"/>
</dbReference>
<comment type="caution">
    <text evidence="2">The sequence shown here is derived from an EMBL/GenBank/DDBJ whole genome shotgun (WGS) entry which is preliminary data.</text>
</comment>
<evidence type="ECO:0000313" key="2">
    <source>
        <dbReference type="EMBL" id="KAK3352485.1"/>
    </source>
</evidence>
<reference evidence="2" key="1">
    <citation type="journal article" date="2023" name="Mol. Phylogenet. Evol.">
        <title>Genome-scale phylogeny and comparative genomics of the fungal order Sordariales.</title>
        <authorList>
            <person name="Hensen N."/>
            <person name="Bonometti L."/>
            <person name="Westerberg I."/>
            <person name="Brannstrom I.O."/>
            <person name="Guillou S."/>
            <person name="Cros-Aarteil S."/>
            <person name="Calhoun S."/>
            <person name="Haridas S."/>
            <person name="Kuo A."/>
            <person name="Mondo S."/>
            <person name="Pangilinan J."/>
            <person name="Riley R."/>
            <person name="LaButti K."/>
            <person name="Andreopoulos B."/>
            <person name="Lipzen A."/>
            <person name="Chen C."/>
            <person name="Yan M."/>
            <person name="Daum C."/>
            <person name="Ng V."/>
            <person name="Clum A."/>
            <person name="Steindorff A."/>
            <person name="Ohm R.A."/>
            <person name="Martin F."/>
            <person name="Silar P."/>
            <person name="Natvig D.O."/>
            <person name="Lalanne C."/>
            <person name="Gautier V."/>
            <person name="Ament-Velasquez S.L."/>
            <person name="Kruys A."/>
            <person name="Hutchinson M.I."/>
            <person name="Powell A.J."/>
            <person name="Barry K."/>
            <person name="Miller A.N."/>
            <person name="Grigoriev I.V."/>
            <person name="Debuchy R."/>
            <person name="Gladieux P."/>
            <person name="Hiltunen Thoren M."/>
            <person name="Johannesson H."/>
        </authorList>
    </citation>
    <scope>NUCLEOTIDE SEQUENCE</scope>
    <source>
        <strain evidence="2">CBS 955.72</strain>
    </source>
</reference>
<evidence type="ECO:0000256" key="1">
    <source>
        <dbReference type="SAM" id="SignalP"/>
    </source>
</evidence>
<dbReference type="AlphaFoldDB" id="A0AAJ0HHE8"/>
<proteinExistence type="predicted"/>
<evidence type="ECO:0000313" key="3">
    <source>
        <dbReference type="Proteomes" id="UP001275084"/>
    </source>
</evidence>
<organism evidence="2 3">
    <name type="scientific">Lasiosphaeria hispida</name>
    <dbReference type="NCBI Taxonomy" id="260671"/>
    <lineage>
        <taxon>Eukaryota</taxon>
        <taxon>Fungi</taxon>
        <taxon>Dikarya</taxon>
        <taxon>Ascomycota</taxon>
        <taxon>Pezizomycotina</taxon>
        <taxon>Sordariomycetes</taxon>
        <taxon>Sordariomycetidae</taxon>
        <taxon>Sordariales</taxon>
        <taxon>Lasiosphaeriaceae</taxon>
        <taxon>Lasiosphaeria</taxon>
    </lineage>
</organism>
<feature type="signal peptide" evidence="1">
    <location>
        <begin position="1"/>
        <end position="26"/>
    </location>
</feature>
<keyword evidence="3" id="KW-1185">Reference proteome</keyword>
<gene>
    <name evidence="2" type="ORF">B0T25DRAFT_542091</name>
</gene>
<sequence length="119" mass="13381">MVPCGRVLLPAKACSRCLLSLKVVLAEIATMICLPSGDGPTELPSSKGLAHYSSLVPRSFLEKTYILQDIDKFVYCRVPRKMSTARVSTKHRIKELPVTWFTLWVVQGGMWGKFFYNVT</sequence>